<dbReference type="GeneID" id="25476887"/>
<gene>
    <name evidence="1" type="ORF">ENH_00067530</name>
</gene>
<dbReference type="OrthoDB" id="272512at2759"/>
<dbReference type="RefSeq" id="XP_013437808.1">
    <property type="nucleotide sequence ID" value="XM_013582354.1"/>
</dbReference>
<keyword evidence="2" id="KW-1185">Reference proteome</keyword>
<dbReference type="AlphaFoldDB" id="U6MZD1"/>
<evidence type="ECO:0000313" key="2">
    <source>
        <dbReference type="Proteomes" id="UP000030754"/>
    </source>
</evidence>
<reference evidence="1" key="1">
    <citation type="submission" date="2013-10" db="EMBL/GenBank/DDBJ databases">
        <title>Genomic analysis of the causative agents of coccidiosis in chickens.</title>
        <authorList>
            <person name="Reid A.J."/>
            <person name="Blake D."/>
            <person name="Billington K."/>
            <person name="Browne H."/>
            <person name="Dunn M."/>
            <person name="Hung S."/>
            <person name="Kawahara F."/>
            <person name="Miranda-Saavedra D."/>
            <person name="Mourier T."/>
            <person name="Nagra H."/>
            <person name="Otto T.D."/>
            <person name="Rawlings N."/>
            <person name="Sanchez A."/>
            <person name="Sanders M."/>
            <person name="Subramaniam C."/>
            <person name="Tay Y."/>
            <person name="Dear P."/>
            <person name="Doerig C."/>
            <person name="Gruber A."/>
            <person name="Parkinson J."/>
            <person name="Shirley M."/>
            <person name="Wan K.L."/>
            <person name="Berriman M."/>
            <person name="Tomley F."/>
            <person name="Pain A."/>
        </authorList>
    </citation>
    <scope>NUCLEOTIDE SEQUENCE [LARGE SCALE GENOMIC DNA]</scope>
    <source>
        <strain evidence="1">Houghton</strain>
    </source>
</reference>
<accession>U6MZD1</accession>
<dbReference type="Proteomes" id="UP000030754">
    <property type="component" value="Unassembled WGS sequence"/>
</dbReference>
<reference evidence="1" key="2">
    <citation type="submission" date="2013-10" db="EMBL/GenBank/DDBJ databases">
        <authorList>
            <person name="Aslett M."/>
        </authorList>
    </citation>
    <scope>NUCLEOTIDE SEQUENCE [LARGE SCALE GENOMIC DNA]</scope>
    <source>
        <strain evidence="1">Houghton</strain>
    </source>
</reference>
<dbReference type="VEuPathDB" id="ToxoDB:ENH_00067530"/>
<organism evidence="1 2">
    <name type="scientific">Eimeria necatrix</name>
    <dbReference type="NCBI Taxonomy" id="51315"/>
    <lineage>
        <taxon>Eukaryota</taxon>
        <taxon>Sar</taxon>
        <taxon>Alveolata</taxon>
        <taxon>Apicomplexa</taxon>
        <taxon>Conoidasida</taxon>
        <taxon>Coccidia</taxon>
        <taxon>Eucoccidiorida</taxon>
        <taxon>Eimeriorina</taxon>
        <taxon>Eimeriidae</taxon>
        <taxon>Eimeria</taxon>
    </lineage>
</organism>
<sequence length="195" mass="21806">MSLEGSSGKSNDGNRFIPPLAMFPEGQKSNGSCLLQWDAKGLDAAAISRLKGRVALLGCTYTRDTSNKQASATAPNSWRGPAYTAPHTVNSPLRHMLLLLLEPSQHLRCIWVSPEDVLTSVQQQQTQQQQGLFQQPSPQQQQQQQQAYLGFLRNIMLRAVPGLVSVNRCGRDLKSFTDYWRRQQQQQWKGGAKKV</sequence>
<evidence type="ECO:0000313" key="1">
    <source>
        <dbReference type="EMBL" id="CDJ69341.1"/>
    </source>
</evidence>
<protein>
    <submittedName>
        <fullName evidence="1">Uncharacterized protein</fullName>
    </submittedName>
</protein>
<proteinExistence type="predicted"/>
<dbReference type="EMBL" id="HG725702">
    <property type="protein sequence ID" value="CDJ69341.1"/>
    <property type="molecule type" value="Genomic_DNA"/>
</dbReference>
<name>U6MZD1_9EIME</name>